<sequence>MSEDYSHKKERKSVPKTAKEQETAYYSSMSYTKEAPDYVKEDIRIGLEQYKRGECRSVSTFMNKYK</sequence>
<dbReference type="RefSeq" id="WP_167964289.1">
    <property type="nucleotide sequence ID" value="NZ_CP050831.1"/>
</dbReference>
<name>A0A6H0KSQ4_9BACE</name>
<proteinExistence type="predicted"/>
<dbReference type="EMBL" id="CP050831">
    <property type="protein sequence ID" value="QIU95528.1"/>
    <property type="molecule type" value="Genomic_DNA"/>
</dbReference>
<evidence type="ECO:0000256" key="1">
    <source>
        <dbReference type="SAM" id="MobiDB-lite"/>
    </source>
</evidence>
<reference evidence="2 3" key="1">
    <citation type="submission" date="2020-03" db="EMBL/GenBank/DDBJ databases">
        <title>Genomic analysis of Bacteroides faecium CBA7301.</title>
        <authorList>
            <person name="Kim J."/>
            <person name="Roh S.W."/>
        </authorList>
    </citation>
    <scope>NUCLEOTIDE SEQUENCE [LARGE SCALE GENOMIC DNA]</scope>
    <source>
        <strain evidence="2 3">CBA7301</strain>
    </source>
</reference>
<organism evidence="2 3">
    <name type="scientific">Bacteroides faecium</name>
    <dbReference type="NCBI Taxonomy" id="2715212"/>
    <lineage>
        <taxon>Bacteria</taxon>
        <taxon>Pseudomonadati</taxon>
        <taxon>Bacteroidota</taxon>
        <taxon>Bacteroidia</taxon>
        <taxon>Bacteroidales</taxon>
        <taxon>Bacteroidaceae</taxon>
        <taxon>Bacteroides</taxon>
    </lineage>
</organism>
<keyword evidence="3" id="KW-1185">Reference proteome</keyword>
<accession>A0A6H0KSQ4</accession>
<evidence type="ECO:0000313" key="3">
    <source>
        <dbReference type="Proteomes" id="UP000501780"/>
    </source>
</evidence>
<gene>
    <name evidence="2" type="ORF">BacF7301_15820</name>
</gene>
<dbReference type="KEGG" id="bfc:BacF7301_15820"/>
<protein>
    <submittedName>
        <fullName evidence="2">Uncharacterized protein</fullName>
    </submittedName>
</protein>
<feature type="region of interest" description="Disordered" evidence="1">
    <location>
        <begin position="1"/>
        <end position="20"/>
    </location>
</feature>
<evidence type="ECO:0000313" key="2">
    <source>
        <dbReference type="EMBL" id="QIU95528.1"/>
    </source>
</evidence>
<dbReference type="AlphaFoldDB" id="A0A6H0KSQ4"/>
<dbReference type="Proteomes" id="UP000501780">
    <property type="component" value="Chromosome"/>
</dbReference>